<dbReference type="Proteomes" id="UP000246005">
    <property type="component" value="Unassembled WGS sequence"/>
</dbReference>
<evidence type="ECO:0000313" key="1">
    <source>
        <dbReference type="EMBL" id="PWK91798.1"/>
    </source>
</evidence>
<accession>A0A316IMV7</accession>
<dbReference type="InterPro" id="IPR025850">
    <property type="entry name" value="SUKH-3"/>
</dbReference>
<reference evidence="1 2" key="1">
    <citation type="submission" date="2018-05" db="EMBL/GenBank/DDBJ databases">
        <title>Genomic Encyclopedia of Type Strains, Phase IV (KMG-IV): sequencing the most valuable type-strain genomes for metagenomic binning, comparative biology and taxonomic classification.</title>
        <authorList>
            <person name="Goeker M."/>
        </authorList>
    </citation>
    <scope>NUCLEOTIDE SEQUENCE [LARGE SCALE GENOMIC DNA]</scope>
    <source>
        <strain evidence="1 2">DSM 45480</strain>
    </source>
</reference>
<dbReference type="AlphaFoldDB" id="A0A316IMV7"/>
<proteinExistence type="predicted"/>
<dbReference type="Pfam" id="PF14433">
    <property type="entry name" value="SUKH-3"/>
    <property type="match status" value="1"/>
</dbReference>
<dbReference type="EMBL" id="QGHB01000001">
    <property type="protein sequence ID" value="PWK91798.1"/>
    <property type="molecule type" value="Genomic_DNA"/>
</dbReference>
<evidence type="ECO:0000313" key="2">
    <source>
        <dbReference type="Proteomes" id="UP000246005"/>
    </source>
</evidence>
<sequence>MNQENSWPDGLYAELVRVGWTPDRRVDTEVWRADFETEGVQMFPAVEEFLSRFGGLVFEQRENGVDSDCFQFELDPDLCRGDGQLFIEWGESLGKGFYPLGEFDRGRFYLAMDSDGVIYRVTDELATFGRGVEGLAALVLGVASKPLPLK</sequence>
<comment type="caution">
    <text evidence="1">The sequence shown here is derived from an EMBL/GenBank/DDBJ whole genome shotgun (WGS) entry which is preliminary data.</text>
</comment>
<dbReference type="RefSeq" id="WP_170154758.1">
    <property type="nucleotide sequence ID" value="NZ_QGHB01000001.1"/>
</dbReference>
<gene>
    <name evidence="1" type="ORF">C8D88_1011837</name>
</gene>
<protein>
    <submittedName>
        <fullName evidence="1">SUKH-3 immunity protein of toxin-antitoxin system</fullName>
    </submittedName>
</protein>
<name>A0A316IMV7_9PSEU</name>
<organism evidence="1 2">
    <name type="scientific">Lentzea atacamensis</name>
    <dbReference type="NCBI Taxonomy" id="531938"/>
    <lineage>
        <taxon>Bacteria</taxon>
        <taxon>Bacillati</taxon>
        <taxon>Actinomycetota</taxon>
        <taxon>Actinomycetes</taxon>
        <taxon>Pseudonocardiales</taxon>
        <taxon>Pseudonocardiaceae</taxon>
        <taxon>Lentzea</taxon>
    </lineage>
</organism>